<dbReference type="GO" id="GO:0005975">
    <property type="term" value="P:carbohydrate metabolic process"/>
    <property type="evidence" value="ECO:0007669"/>
    <property type="project" value="InterPro"/>
</dbReference>
<evidence type="ECO:0000256" key="1">
    <source>
        <dbReference type="ARBA" id="ARBA00008558"/>
    </source>
</evidence>
<dbReference type="InterPro" id="IPR012341">
    <property type="entry name" value="6hp_glycosidase-like_sf"/>
</dbReference>
<keyword evidence="4" id="KW-1185">Reference proteome</keyword>
<dbReference type="Pfam" id="PF07221">
    <property type="entry name" value="GlcNAc_2-epim"/>
    <property type="match status" value="1"/>
</dbReference>
<dbReference type="Proteomes" id="UP000576082">
    <property type="component" value="Unassembled WGS sequence"/>
</dbReference>
<proteinExistence type="inferred from homology"/>
<dbReference type="InterPro" id="IPR008928">
    <property type="entry name" value="6-hairpin_glycosidase_sf"/>
</dbReference>
<dbReference type="Gene3D" id="1.50.10.10">
    <property type="match status" value="1"/>
</dbReference>
<dbReference type="EMBL" id="JABANE010000018">
    <property type="protein sequence ID" value="NME68022.1"/>
    <property type="molecule type" value="Genomic_DNA"/>
</dbReference>
<comment type="similarity">
    <text evidence="1">Belongs to the N-acylglucosamine 2-epimerase family.</text>
</comment>
<protein>
    <recommendedName>
        <fullName evidence="5">N-acylglucosamine 2-epimerase</fullName>
    </recommendedName>
</protein>
<organism evidence="3 4">
    <name type="scientific">Flammeovirga aprica JL-4</name>
    <dbReference type="NCBI Taxonomy" id="694437"/>
    <lineage>
        <taxon>Bacteria</taxon>
        <taxon>Pseudomonadati</taxon>
        <taxon>Bacteroidota</taxon>
        <taxon>Cytophagia</taxon>
        <taxon>Cytophagales</taxon>
        <taxon>Flammeovirgaceae</taxon>
        <taxon>Flammeovirga</taxon>
    </lineage>
</organism>
<dbReference type="GO" id="GO:0016853">
    <property type="term" value="F:isomerase activity"/>
    <property type="evidence" value="ECO:0007669"/>
    <property type="project" value="UniProtKB-KW"/>
</dbReference>
<sequence length="416" mass="48613">MKIKYCTILLTSLLFFRCSKPDNKVSDKDFYRNETKQLIDFFEKNAWSNELETYYSEIDNEGKVISDKVYTVASSRLIYGLSFASRYNPSYLNKAKAVATFQKKHLIGNSKAGYYSHSFVENQKAGGQNKLDVWQQAYGLCGLSELYRQTHDLETLPILHQLHKGFITRFRDKEAGGLWGEYNIESGPVSGSKSLQSLMYPLTAYMINLWEADQENRAFYENQIKENLDLLYRYGWNSKTEWVNVQLNDDWTPKVKEDGSMNFSVTVGHNFQLSALLLRASKFPFLSVEQKENYERLGQEIIDITLQKNIFHHGKIQNGFYSEFNPNTSKVLDDRKTWWQHAEAIIALSLYEGKYDDERHLFEQYFFNTFADRKYGGEYFYASKDDQPITSELKGSIGKSTYHTIEMIRFLTRDHK</sequence>
<gene>
    <name evidence="3" type="ORF">HHU12_08630</name>
</gene>
<evidence type="ECO:0000313" key="3">
    <source>
        <dbReference type="EMBL" id="NME68022.1"/>
    </source>
</evidence>
<name>A0A7X9P3S4_9BACT</name>
<dbReference type="AlphaFoldDB" id="A0A7X9P3S4"/>
<dbReference type="PANTHER" id="PTHR15108">
    <property type="entry name" value="N-ACYLGLUCOSAMINE-2-EPIMERASE"/>
    <property type="match status" value="1"/>
</dbReference>
<dbReference type="RefSeq" id="WP_169656337.1">
    <property type="nucleotide sequence ID" value="NZ_JABANE010000018.1"/>
</dbReference>
<evidence type="ECO:0000256" key="2">
    <source>
        <dbReference type="ARBA" id="ARBA00023235"/>
    </source>
</evidence>
<keyword evidence="2" id="KW-0413">Isomerase</keyword>
<dbReference type="InterPro" id="IPR010819">
    <property type="entry name" value="AGE/CE"/>
</dbReference>
<evidence type="ECO:0008006" key="5">
    <source>
        <dbReference type="Google" id="ProtNLM"/>
    </source>
</evidence>
<reference evidence="3 4" key="1">
    <citation type="submission" date="2020-04" db="EMBL/GenBank/DDBJ databases">
        <title>Flammeovirga sp. SR4, a novel species isolated from seawater.</title>
        <authorList>
            <person name="Wang X."/>
        </authorList>
    </citation>
    <scope>NUCLEOTIDE SEQUENCE [LARGE SCALE GENOMIC DNA]</scope>
    <source>
        <strain evidence="3 4">ATCC 23126</strain>
    </source>
</reference>
<comment type="caution">
    <text evidence="3">The sequence shown here is derived from an EMBL/GenBank/DDBJ whole genome shotgun (WGS) entry which is preliminary data.</text>
</comment>
<dbReference type="SUPFAM" id="SSF48208">
    <property type="entry name" value="Six-hairpin glycosidases"/>
    <property type="match status" value="1"/>
</dbReference>
<evidence type="ECO:0000313" key="4">
    <source>
        <dbReference type="Proteomes" id="UP000576082"/>
    </source>
</evidence>
<accession>A0A7X9P3S4</accession>